<reference evidence="2 3" key="1">
    <citation type="submission" date="2018-04" db="EMBL/GenBank/DDBJ databases">
        <title>Novel Campyloabacter and Helicobacter Species and Strains.</title>
        <authorList>
            <person name="Mannion A.J."/>
            <person name="Shen Z."/>
            <person name="Fox J.G."/>
        </authorList>
    </citation>
    <scope>NUCLEOTIDE SEQUENCE [LARGE SCALE GENOMIC DNA]</scope>
    <source>
        <strain evidence="2 3">ATCC 700242</strain>
    </source>
</reference>
<dbReference type="AlphaFoldDB" id="A0A3D8IXL2"/>
<gene>
    <name evidence="2" type="ORF">CQA62_03130</name>
</gene>
<proteinExistence type="predicted"/>
<keyword evidence="3" id="KW-1185">Reference proteome</keyword>
<name>A0A3D8IXL2_9HELI</name>
<keyword evidence="1" id="KW-1133">Transmembrane helix</keyword>
<accession>A0A3D8IXL2</accession>
<feature type="transmembrane region" description="Helical" evidence="1">
    <location>
        <begin position="7"/>
        <end position="23"/>
    </location>
</feature>
<dbReference type="EMBL" id="NXLU01000002">
    <property type="protein sequence ID" value="RDU69655.1"/>
    <property type="molecule type" value="Genomic_DNA"/>
</dbReference>
<dbReference type="Proteomes" id="UP000257067">
    <property type="component" value="Unassembled WGS sequence"/>
</dbReference>
<dbReference type="OrthoDB" id="5326441at2"/>
<organism evidence="2 3">
    <name type="scientific">Helicobacter cholecystus</name>
    <dbReference type="NCBI Taxonomy" id="45498"/>
    <lineage>
        <taxon>Bacteria</taxon>
        <taxon>Pseudomonadati</taxon>
        <taxon>Campylobacterota</taxon>
        <taxon>Epsilonproteobacteria</taxon>
        <taxon>Campylobacterales</taxon>
        <taxon>Helicobacteraceae</taxon>
        <taxon>Helicobacter</taxon>
    </lineage>
</organism>
<sequence>MKSSLKIYAFFLCILAFSIYFVLQPPQKREEIHRAYEEVAKLELENFALYSIKDRKPQLLVIGSNAYHFDNREEFIDLFLANFGLQKNKQTFTQKDIEYFHVGKAIKRKDIYEFSKGIDYLNESGIAFIADKGIYDSNNQQFRGEGDFELKNTEGEFWGEDLYFDGITSEIRASLPRGMIWLDQ</sequence>
<protein>
    <recommendedName>
        <fullName evidence="4">LPS export ABC transporter periplasmic protein LptC</fullName>
    </recommendedName>
</protein>
<dbReference type="RefSeq" id="WP_104724302.1">
    <property type="nucleotide sequence ID" value="NZ_FZNE01000003.1"/>
</dbReference>
<keyword evidence="1" id="KW-0472">Membrane</keyword>
<evidence type="ECO:0008006" key="4">
    <source>
        <dbReference type="Google" id="ProtNLM"/>
    </source>
</evidence>
<evidence type="ECO:0000313" key="2">
    <source>
        <dbReference type="EMBL" id="RDU69655.1"/>
    </source>
</evidence>
<comment type="caution">
    <text evidence="2">The sequence shown here is derived from an EMBL/GenBank/DDBJ whole genome shotgun (WGS) entry which is preliminary data.</text>
</comment>
<keyword evidence="1" id="KW-0812">Transmembrane</keyword>
<evidence type="ECO:0000256" key="1">
    <source>
        <dbReference type="SAM" id="Phobius"/>
    </source>
</evidence>
<evidence type="ECO:0000313" key="3">
    <source>
        <dbReference type="Proteomes" id="UP000257067"/>
    </source>
</evidence>